<dbReference type="HAMAP" id="MF_01369_B">
    <property type="entry name" value="Ribosomal_uL23_B"/>
    <property type="match status" value="1"/>
</dbReference>
<reference evidence="7 8" key="1">
    <citation type="submission" date="2015-06" db="EMBL/GenBank/DDBJ databases">
        <title>Draft genome of the moderately acidophilic sulfate reducer Candidatus Desulfosporosinus acididurans strain M1.</title>
        <authorList>
            <person name="Poehlein A."/>
            <person name="Petzsch P."/>
            <person name="Johnson B.D."/>
            <person name="Schloemann M."/>
            <person name="Daniel R."/>
            <person name="Muehling M."/>
        </authorList>
    </citation>
    <scope>NUCLEOTIDE SEQUENCE [LARGE SCALE GENOMIC DNA]</scope>
    <source>
        <strain evidence="7 8">M1</strain>
    </source>
</reference>
<evidence type="ECO:0000313" key="8">
    <source>
        <dbReference type="Proteomes" id="UP000036356"/>
    </source>
</evidence>
<dbReference type="PANTHER" id="PTHR11620">
    <property type="entry name" value="60S RIBOSOMAL PROTEIN L23A"/>
    <property type="match status" value="1"/>
</dbReference>
<comment type="function">
    <text evidence="6">One of the early assembly proteins it binds 23S rRNA. One of the proteins that surrounds the polypeptide exit tunnel on the outside of the ribosome. Forms the main docking site for trigger factor binding to the ribosome.</text>
</comment>
<keyword evidence="3 6" id="KW-0694">RNA-binding</keyword>
<accession>A0A0J1IS60</accession>
<evidence type="ECO:0000256" key="3">
    <source>
        <dbReference type="ARBA" id="ARBA00022884"/>
    </source>
</evidence>
<dbReference type="NCBIfam" id="NF004363">
    <property type="entry name" value="PRK05738.2-4"/>
    <property type="match status" value="1"/>
</dbReference>
<protein>
    <recommendedName>
        <fullName evidence="6">Large ribosomal subunit protein uL23</fullName>
    </recommendedName>
</protein>
<evidence type="ECO:0000313" key="7">
    <source>
        <dbReference type="EMBL" id="KLU67496.1"/>
    </source>
</evidence>
<dbReference type="InterPro" id="IPR013025">
    <property type="entry name" value="Ribosomal_uL23-like"/>
</dbReference>
<sequence length="95" mass="10620">MRDAREVLKSPVISEKSVGLVEENKYSFWVNPAANKIEIKAAVEKMFKVSVVEIRTINVRGKMKRVGKYAGKTPNRKKAIATLKAGDRIENFAGL</sequence>
<gene>
    <name evidence="6 7" type="primary">rplW</name>
    <name evidence="7" type="ORF">DEAC_c07090</name>
</gene>
<dbReference type="STRING" id="476652.DEAC_c07090"/>
<dbReference type="PATRIC" id="fig|476652.3.peg.725"/>
<keyword evidence="5 6" id="KW-0687">Ribonucleoprotein</keyword>
<comment type="caution">
    <text evidence="7">The sequence shown here is derived from an EMBL/GenBank/DDBJ whole genome shotgun (WGS) entry which is preliminary data.</text>
</comment>
<dbReference type="InterPro" id="IPR012677">
    <property type="entry name" value="Nucleotide-bd_a/b_plait_sf"/>
</dbReference>
<dbReference type="SUPFAM" id="SSF54189">
    <property type="entry name" value="Ribosomal proteins S24e, L23 and L15e"/>
    <property type="match status" value="1"/>
</dbReference>
<dbReference type="GO" id="GO:0006412">
    <property type="term" value="P:translation"/>
    <property type="evidence" value="ECO:0007669"/>
    <property type="project" value="UniProtKB-UniRule"/>
</dbReference>
<evidence type="ECO:0000256" key="1">
    <source>
        <dbReference type="ARBA" id="ARBA00006700"/>
    </source>
</evidence>
<keyword evidence="2 6" id="KW-0699">rRNA-binding</keyword>
<evidence type="ECO:0000256" key="6">
    <source>
        <dbReference type="HAMAP-Rule" id="MF_01369"/>
    </source>
</evidence>
<dbReference type="GO" id="GO:0005840">
    <property type="term" value="C:ribosome"/>
    <property type="evidence" value="ECO:0007669"/>
    <property type="project" value="UniProtKB-KW"/>
</dbReference>
<dbReference type="GO" id="GO:0003735">
    <property type="term" value="F:structural constituent of ribosome"/>
    <property type="evidence" value="ECO:0007669"/>
    <property type="project" value="InterPro"/>
</dbReference>
<evidence type="ECO:0000256" key="5">
    <source>
        <dbReference type="ARBA" id="ARBA00023274"/>
    </source>
</evidence>
<proteinExistence type="inferred from homology"/>
<dbReference type="GO" id="GO:1990904">
    <property type="term" value="C:ribonucleoprotein complex"/>
    <property type="evidence" value="ECO:0007669"/>
    <property type="project" value="UniProtKB-KW"/>
</dbReference>
<evidence type="ECO:0000256" key="4">
    <source>
        <dbReference type="ARBA" id="ARBA00022980"/>
    </source>
</evidence>
<comment type="subunit">
    <text evidence="6">Part of the 50S ribosomal subunit. Contacts protein L29, and trigger factor when it is bound to the ribosome.</text>
</comment>
<organism evidence="7 8">
    <name type="scientific">Desulfosporosinus acididurans</name>
    <dbReference type="NCBI Taxonomy" id="476652"/>
    <lineage>
        <taxon>Bacteria</taxon>
        <taxon>Bacillati</taxon>
        <taxon>Bacillota</taxon>
        <taxon>Clostridia</taxon>
        <taxon>Eubacteriales</taxon>
        <taxon>Desulfitobacteriaceae</taxon>
        <taxon>Desulfosporosinus</taxon>
    </lineage>
</organism>
<dbReference type="EMBL" id="LDZY01000002">
    <property type="protein sequence ID" value="KLU67496.1"/>
    <property type="molecule type" value="Genomic_DNA"/>
</dbReference>
<dbReference type="Pfam" id="PF00276">
    <property type="entry name" value="Ribosomal_L23"/>
    <property type="match status" value="1"/>
</dbReference>
<dbReference type="NCBIfam" id="NF004366">
    <property type="entry name" value="PRK05738.3-2"/>
    <property type="match status" value="1"/>
</dbReference>
<dbReference type="AlphaFoldDB" id="A0A0J1IS60"/>
<comment type="similarity">
    <text evidence="1 6">Belongs to the universal ribosomal protein uL23 family.</text>
</comment>
<dbReference type="RefSeq" id="WP_047808629.1">
    <property type="nucleotide sequence ID" value="NZ_LDZY01000002.1"/>
</dbReference>
<dbReference type="GO" id="GO:0019843">
    <property type="term" value="F:rRNA binding"/>
    <property type="evidence" value="ECO:0007669"/>
    <property type="project" value="UniProtKB-UniRule"/>
</dbReference>
<dbReference type="Proteomes" id="UP000036356">
    <property type="component" value="Unassembled WGS sequence"/>
</dbReference>
<dbReference type="Gene3D" id="3.30.70.330">
    <property type="match status" value="1"/>
</dbReference>
<evidence type="ECO:0000256" key="2">
    <source>
        <dbReference type="ARBA" id="ARBA00022730"/>
    </source>
</evidence>
<keyword evidence="8" id="KW-1185">Reference proteome</keyword>
<dbReference type="FunFam" id="3.30.70.330:FF:000001">
    <property type="entry name" value="50S ribosomal protein L23"/>
    <property type="match status" value="1"/>
</dbReference>
<dbReference type="InterPro" id="IPR012678">
    <property type="entry name" value="Ribosomal_uL23/eL15/eS24_sf"/>
</dbReference>
<name>A0A0J1IS60_9FIRM</name>
<keyword evidence="4 6" id="KW-0689">Ribosomal protein</keyword>